<dbReference type="RefSeq" id="WP_065320177.1">
    <property type="nucleotide sequence ID" value="NZ_CP017477.1"/>
</dbReference>
<protein>
    <submittedName>
        <fullName evidence="1">Gliding motility lipoprotein GldB</fullName>
    </submittedName>
</protein>
<name>A0A1B8TRT2_9FLAO</name>
<dbReference type="Proteomes" id="UP000092584">
    <property type="component" value="Unassembled WGS sequence"/>
</dbReference>
<comment type="caution">
    <text evidence="1">The sequence shown here is derived from an EMBL/GenBank/DDBJ whole genome shotgun (WGS) entry which is preliminary data.</text>
</comment>
<gene>
    <name evidence="1" type="ORF">LPB3_13505</name>
</gene>
<organism evidence="1 2">
    <name type="scientific">Polaribacter vadi</name>
    <dbReference type="NCBI Taxonomy" id="1774273"/>
    <lineage>
        <taxon>Bacteria</taxon>
        <taxon>Pseudomonadati</taxon>
        <taxon>Bacteroidota</taxon>
        <taxon>Flavobacteriia</taxon>
        <taxon>Flavobacteriales</taxon>
        <taxon>Flavobacteriaceae</taxon>
    </lineage>
</organism>
<dbReference type="NCBIfam" id="TIGR03514">
    <property type="entry name" value="GldB_lipo"/>
    <property type="match status" value="1"/>
</dbReference>
<dbReference type="PROSITE" id="PS51257">
    <property type="entry name" value="PROKAR_LIPOPROTEIN"/>
    <property type="match status" value="1"/>
</dbReference>
<reference evidence="2" key="1">
    <citation type="submission" date="2016-02" db="EMBL/GenBank/DDBJ databases">
        <authorList>
            <person name="Shin S.-K."/>
            <person name="Yi H."/>
            <person name="Kim E."/>
        </authorList>
    </citation>
    <scope>NUCLEOTIDE SEQUENCE [LARGE SCALE GENOMIC DNA]</scope>
    <source>
        <strain evidence="2">LPB0003</strain>
    </source>
</reference>
<evidence type="ECO:0000313" key="2">
    <source>
        <dbReference type="Proteomes" id="UP000092584"/>
    </source>
</evidence>
<keyword evidence="2" id="KW-1185">Reference proteome</keyword>
<sequence length="319" mass="37828">MRFPFAVLIVLCLIFSCSDKNKPKIDVSKINVDFSINRYDVDFYNANKQTLPSVKLKYPYLFPEVFTDSLSFAKINDPEEQELFAESQKIYQDFSKEEEQLTSLFKHVKYYNPKFKEPNVVTILSNIDYESRVIYADSLLLISLDVYLEKNHPFYGDYPAYIKENNTQEHIIVDVANAIIEKQLYSNTNRNFISKIIFEGKKMYLLDAYLPEVSERQKIGYSEDKLNWAKANEEEVWMYFIDRKILFSTDTKLNQRFIEIAPFSKFYMNQDDLSPGRIGVWMGWQIVNSFMKHNDVSLQELLKMEEEEIFKKSKYKPKK</sequence>
<dbReference type="Pfam" id="PF25594">
    <property type="entry name" value="GldB_lipo"/>
    <property type="match status" value="1"/>
</dbReference>
<accession>A0A1B8TRT2</accession>
<dbReference type="AlphaFoldDB" id="A0A1B8TRT2"/>
<dbReference type="STRING" id="1774273.LPB03_13490"/>
<dbReference type="EMBL" id="LSFM01000024">
    <property type="protein sequence ID" value="OBY62300.1"/>
    <property type="molecule type" value="Genomic_DNA"/>
</dbReference>
<evidence type="ECO:0000313" key="1">
    <source>
        <dbReference type="EMBL" id="OBY62300.1"/>
    </source>
</evidence>
<proteinExistence type="predicted"/>
<dbReference type="OrthoDB" id="976022at2"/>
<dbReference type="KEGG" id="pob:LPB03_13490"/>
<keyword evidence="1" id="KW-0449">Lipoprotein</keyword>
<dbReference type="InterPro" id="IPR019853">
    <property type="entry name" value="GldB-like"/>
</dbReference>